<evidence type="ECO:0000256" key="3">
    <source>
        <dbReference type="ARBA" id="ARBA00022475"/>
    </source>
</evidence>
<dbReference type="PANTHER" id="PTHR42865">
    <property type="entry name" value="PROTON/GLUTAMATE-ASPARTATE SYMPORTER"/>
    <property type="match status" value="1"/>
</dbReference>
<comment type="caution">
    <text evidence="8">The sequence shown here is derived from an EMBL/GenBank/DDBJ whole genome shotgun (WGS) entry which is preliminary data.</text>
</comment>
<feature type="transmembrane region" description="Helical" evidence="7">
    <location>
        <begin position="38"/>
        <end position="64"/>
    </location>
</feature>
<keyword evidence="3" id="KW-1003">Cell membrane</keyword>
<comment type="subcellular location">
    <subcellularLocation>
        <location evidence="1">Cell membrane</location>
        <topology evidence="1">Multi-pass membrane protein</topology>
    </subcellularLocation>
</comment>
<dbReference type="GO" id="GO:0006835">
    <property type="term" value="P:dicarboxylic acid transport"/>
    <property type="evidence" value="ECO:0007669"/>
    <property type="project" value="TreeGrafter"/>
</dbReference>
<dbReference type="SUPFAM" id="SSF118215">
    <property type="entry name" value="Proton glutamate symport protein"/>
    <property type="match status" value="1"/>
</dbReference>
<organism evidence="8 9">
    <name type="scientific">Trinickia soli</name>
    <dbReference type="NCBI Taxonomy" id="380675"/>
    <lineage>
        <taxon>Bacteria</taxon>
        <taxon>Pseudomonadati</taxon>
        <taxon>Pseudomonadota</taxon>
        <taxon>Betaproteobacteria</taxon>
        <taxon>Burkholderiales</taxon>
        <taxon>Burkholderiaceae</taxon>
        <taxon>Trinickia</taxon>
    </lineage>
</organism>
<keyword evidence="4 7" id="KW-0812">Transmembrane</keyword>
<dbReference type="Pfam" id="PF00375">
    <property type="entry name" value="SDF"/>
    <property type="match status" value="1"/>
</dbReference>
<dbReference type="PANTHER" id="PTHR42865:SF7">
    <property type="entry name" value="PROTON_GLUTAMATE-ASPARTATE SYMPORTER"/>
    <property type="match status" value="1"/>
</dbReference>
<dbReference type="GO" id="GO:0005886">
    <property type="term" value="C:plasma membrane"/>
    <property type="evidence" value="ECO:0007669"/>
    <property type="project" value="UniProtKB-SubCell"/>
</dbReference>
<reference evidence="8 9" key="1">
    <citation type="submission" date="2018-01" db="EMBL/GenBank/DDBJ databases">
        <title>Whole genome analyses suggest that Burkholderia sensu lato contains two further novel genera in the rhizoxinica-symbiotica group Mycetohabitans gen. nov., and Trinickia gen. nov.: implications for the evolution of diazotrophy and nodulation in the Burkholderiaceae.</title>
        <authorList>
            <person name="Estrada-de los Santos P."/>
            <person name="Palmer M."/>
            <person name="Chavez-Ramirez B."/>
            <person name="Beukes C."/>
            <person name="Steenkamp E.T."/>
            <person name="Hirsch A.M."/>
            <person name="Manyaka P."/>
            <person name="Maluk M."/>
            <person name="Lafos M."/>
            <person name="Crook M."/>
            <person name="Gross E."/>
            <person name="Simon M.F."/>
            <person name="Bueno dos Reis Junior F."/>
            <person name="Poole P.S."/>
            <person name="Venter S.N."/>
            <person name="James E.K."/>
        </authorList>
    </citation>
    <scope>NUCLEOTIDE SEQUENCE [LARGE SCALE GENOMIC DNA]</scope>
    <source>
        <strain evidence="8 9">GP25-8</strain>
    </source>
</reference>
<dbReference type="AlphaFoldDB" id="A0A2N7VH08"/>
<keyword evidence="5 7" id="KW-1133">Transmembrane helix</keyword>
<protein>
    <submittedName>
        <fullName evidence="8">Sodium:dicarboxylate symporter</fullName>
    </submittedName>
</protein>
<keyword evidence="9" id="KW-1185">Reference proteome</keyword>
<keyword evidence="2" id="KW-0813">Transport</keyword>
<evidence type="ECO:0000313" key="9">
    <source>
        <dbReference type="Proteomes" id="UP000235347"/>
    </source>
</evidence>
<feature type="transmembrane region" description="Helical" evidence="7">
    <location>
        <begin position="346"/>
        <end position="368"/>
    </location>
</feature>
<keyword evidence="6 7" id="KW-0472">Membrane</keyword>
<name>A0A2N7VH08_9BURK</name>
<dbReference type="InterPro" id="IPR036458">
    <property type="entry name" value="Na:dicarbo_symporter_sf"/>
</dbReference>
<sequence>MTIQRKGVFSVPVQMIAGLVLGALFGILAPGFATKLSFLSAIFAHAIKMVVMPLILLSVTVGVFRAGIQRGHLGRTAMLSIAFFIAATFIAASLGLGLNYLFHPGVGASMTETASMPKNLAGGVDWMQFVVDLVPANIVSALASGNSVPVLVFGVLLGSALAAVQDKAGPLVAVLDSMLAALFKLTEWVVAFSPVAIFATLAGLLASKGVSALMPLLKLLGVAYLGMAILAILLTLVVKASGLSARAVFKHVSEPLILAFTTRSSEITFPLHLKKLTEMGVPQSVASTILPLSYIFNRDGAVLYTALAVGYLADVYHLTWSWPLVFTIIVLTTIMIDGAANVPSGAVVAITVILAAIGLPAEAVLLILGIDAFFDMGRTALNVYASTVATAFALRVSGQPLQPALGERSDRARGLASLRGNA</sequence>
<dbReference type="GO" id="GO:0015293">
    <property type="term" value="F:symporter activity"/>
    <property type="evidence" value="ECO:0007669"/>
    <property type="project" value="UniProtKB-KW"/>
</dbReference>
<evidence type="ECO:0000313" key="8">
    <source>
        <dbReference type="EMBL" id="PMS16440.1"/>
    </source>
</evidence>
<dbReference type="RefSeq" id="WP_102612700.1">
    <property type="nucleotide sequence ID" value="NZ_CADIKD010000029.1"/>
</dbReference>
<evidence type="ECO:0000256" key="5">
    <source>
        <dbReference type="ARBA" id="ARBA00022989"/>
    </source>
</evidence>
<accession>A0A2N7VH08</accession>
<dbReference type="InterPro" id="IPR001991">
    <property type="entry name" value="Na-dicarboxylate_symporter"/>
</dbReference>
<feature type="transmembrane region" description="Helical" evidence="7">
    <location>
        <begin position="76"/>
        <end position="102"/>
    </location>
</feature>
<evidence type="ECO:0000256" key="6">
    <source>
        <dbReference type="ARBA" id="ARBA00023136"/>
    </source>
</evidence>
<feature type="transmembrane region" description="Helical" evidence="7">
    <location>
        <begin position="12"/>
        <end position="32"/>
    </location>
</feature>
<evidence type="ECO:0000256" key="4">
    <source>
        <dbReference type="ARBA" id="ARBA00022692"/>
    </source>
</evidence>
<evidence type="ECO:0000256" key="1">
    <source>
        <dbReference type="ARBA" id="ARBA00004651"/>
    </source>
</evidence>
<dbReference type="EMBL" id="PNYB01000035">
    <property type="protein sequence ID" value="PMS16440.1"/>
    <property type="molecule type" value="Genomic_DNA"/>
</dbReference>
<feature type="transmembrane region" description="Helical" evidence="7">
    <location>
        <begin position="138"/>
        <end position="164"/>
    </location>
</feature>
<feature type="transmembrane region" description="Helical" evidence="7">
    <location>
        <begin position="219"/>
        <end position="238"/>
    </location>
</feature>
<feature type="transmembrane region" description="Helical" evidence="7">
    <location>
        <begin position="185"/>
        <end position="207"/>
    </location>
</feature>
<evidence type="ECO:0000256" key="7">
    <source>
        <dbReference type="SAM" id="Phobius"/>
    </source>
</evidence>
<dbReference type="PRINTS" id="PR00173">
    <property type="entry name" value="EDTRNSPORT"/>
</dbReference>
<proteinExistence type="predicted"/>
<dbReference type="Gene3D" id="1.10.3860.10">
    <property type="entry name" value="Sodium:dicarboxylate symporter"/>
    <property type="match status" value="1"/>
</dbReference>
<gene>
    <name evidence="8" type="ORF">C0Z19_25935</name>
</gene>
<evidence type="ECO:0000256" key="2">
    <source>
        <dbReference type="ARBA" id="ARBA00022448"/>
    </source>
</evidence>
<dbReference type="Proteomes" id="UP000235347">
    <property type="component" value="Unassembled WGS sequence"/>
</dbReference>
<feature type="transmembrane region" description="Helical" evidence="7">
    <location>
        <begin position="320"/>
        <end position="340"/>
    </location>
</feature>